<dbReference type="GO" id="GO:0009898">
    <property type="term" value="C:cytoplasmic side of plasma membrane"/>
    <property type="evidence" value="ECO:0007669"/>
    <property type="project" value="TreeGrafter"/>
</dbReference>
<keyword evidence="4" id="KW-0175">Coiled coil</keyword>
<comment type="caution">
    <text evidence="7">The sequence shown here is derived from an EMBL/GenBank/DDBJ whole genome shotgun (WGS) entry which is preliminary data.</text>
</comment>
<keyword evidence="2" id="KW-0053">Apoptosis</keyword>
<dbReference type="EMBL" id="CAJOBA010042092">
    <property type="protein sequence ID" value="CAF4126625.1"/>
    <property type="molecule type" value="Genomic_DNA"/>
</dbReference>
<sequence length="328" mass="37804">MKNMTFTILMVTYSNSNIHQITTTSDNSSSKNIDNPESSAETIKDLYGQTNQLHETLTILADEIQTLIKDSTRLTSESIQVKSFVEEYRHEQLKVQNSEEDHGALLNGVRINQEMIQQNLNDLTQSIENLEYTSYDGTFIWKVNNVGERIADAQSERQPSVYSPPFYSSRTGYKMCMRLYLNGDGHARRTHVSLFFVLMRGEYDSILKWPFHFKVTFCLFDTSGQQRHIINSFRPDVSSNSCQIPKTMMNIAFGIPKFFPLSMLQQDKNNYVKDNSIFIKCIVHFDDIPKMVLPYVFSLSPGLPDHIQKAMIKAEIERRQQAAIIQLQ</sequence>
<accession>A0A8S2QUU2</accession>
<name>A0A8S2QUU2_9BILA</name>
<dbReference type="InterPro" id="IPR049342">
    <property type="entry name" value="TRAF1-6_MATH_dom"/>
</dbReference>
<keyword evidence="3" id="KW-0832">Ubl conjugation</keyword>
<dbReference type="PANTHER" id="PTHR10131:SF138">
    <property type="entry name" value="RE66324P"/>
    <property type="match status" value="1"/>
</dbReference>
<dbReference type="Proteomes" id="UP000677228">
    <property type="component" value="Unassembled WGS sequence"/>
</dbReference>
<dbReference type="Proteomes" id="UP000682733">
    <property type="component" value="Unassembled WGS sequence"/>
</dbReference>
<dbReference type="EMBL" id="CAJNOK010020494">
    <property type="protein sequence ID" value="CAF1317401.1"/>
    <property type="molecule type" value="Genomic_DNA"/>
</dbReference>
<evidence type="ECO:0000256" key="3">
    <source>
        <dbReference type="ARBA" id="ARBA00022843"/>
    </source>
</evidence>
<evidence type="ECO:0000256" key="2">
    <source>
        <dbReference type="ARBA" id="ARBA00022703"/>
    </source>
</evidence>
<dbReference type="SMART" id="SM00061">
    <property type="entry name" value="MATH"/>
    <property type="match status" value="1"/>
</dbReference>
<protein>
    <recommendedName>
        <fullName evidence="5">MATH domain-containing protein</fullName>
    </recommendedName>
</protein>
<dbReference type="InterPro" id="IPR008974">
    <property type="entry name" value="TRAF-like"/>
</dbReference>
<dbReference type="FunFam" id="2.60.210.10:FF:000001">
    <property type="entry name" value="TNF receptor-associated factor"/>
    <property type="match status" value="1"/>
</dbReference>
<reference evidence="7" key="1">
    <citation type="submission" date="2021-02" db="EMBL/GenBank/DDBJ databases">
        <authorList>
            <person name="Nowell W R."/>
        </authorList>
    </citation>
    <scope>NUCLEOTIDE SEQUENCE</scope>
</reference>
<dbReference type="InterPro" id="IPR002083">
    <property type="entry name" value="MATH/TRAF_dom"/>
</dbReference>
<dbReference type="AlphaFoldDB" id="A0A8S2QUU2"/>
<dbReference type="Gene3D" id="2.60.210.10">
    <property type="entry name" value="Apoptosis, Tumor Necrosis Factor Receptor Associated Protein 2, Chain A"/>
    <property type="match status" value="1"/>
</dbReference>
<proteinExistence type="predicted"/>
<dbReference type="SUPFAM" id="SSF49599">
    <property type="entry name" value="TRAF domain-like"/>
    <property type="match status" value="1"/>
</dbReference>
<evidence type="ECO:0000313" key="8">
    <source>
        <dbReference type="Proteomes" id="UP000682733"/>
    </source>
</evidence>
<evidence type="ECO:0000259" key="5">
    <source>
        <dbReference type="PROSITE" id="PS50144"/>
    </source>
</evidence>
<evidence type="ECO:0000256" key="1">
    <source>
        <dbReference type="ARBA" id="ARBA00022499"/>
    </source>
</evidence>
<keyword evidence="1" id="KW-1017">Isopeptide bond</keyword>
<evidence type="ECO:0000313" key="7">
    <source>
        <dbReference type="EMBL" id="CAF4126625.1"/>
    </source>
</evidence>
<dbReference type="Pfam" id="PF21355">
    <property type="entry name" value="TRAF-mep_MATH"/>
    <property type="match status" value="1"/>
</dbReference>
<organism evidence="7 8">
    <name type="scientific">Didymodactylos carnosus</name>
    <dbReference type="NCBI Taxonomy" id="1234261"/>
    <lineage>
        <taxon>Eukaryota</taxon>
        <taxon>Metazoa</taxon>
        <taxon>Spiralia</taxon>
        <taxon>Gnathifera</taxon>
        <taxon>Rotifera</taxon>
        <taxon>Eurotatoria</taxon>
        <taxon>Bdelloidea</taxon>
        <taxon>Philodinida</taxon>
        <taxon>Philodinidae</taxon>
        <taxon>Didymodactylos</taxon>
    </lineage>
</organism>
<dbReference type="PANTHER" id="PTHR10131">
    <property type="entry name" value="TNF RECEPTOR ASSOCIATED FACTOR"/>
    <property type="match status" value="1"/>
</dbReference>
<evidence type="ECO:0000313" key="6">
    <source>
        <dbReference type="EMBL" id="CAF1317401.1"/>
    </source>
</evidence>
<evidence type="ECO:0000256" key="4">
    <source>
        <dbReference type="ARBA" id="ARBA00023054"/>
    </source>
</evidence>
<dbReference type="GO" id="GO:0005164">
    <property type="term" value="F:tumor necrosis factor receptor binding"/>
    <property type="evidence" value="ECO:0007669"/>
    <property type="project" value="TreeGrafter"/>
</dbReference>
<gene>
    <name evidence="6" type="ORF">OVA965_LOCUS29274</name>
    <name evidence="7" type="ORF">TMI583_LOCUS30043</name>
</gene>
<dbReference type="PROSITE" id="PS50144">
    <property type="entry name" value="MATH"/>
    <property type="match status" value="1"/>
</dbReference>
<feature type="domain" description="MATH" evidence="5">
    <location>
        <begin position="136"/>
        <end position="283"/>
    </location>
</feature>
<dbReference type="GO" id="GO:0043122">
    <property type="term" value="P:regulation of canonical NF-kappaB signal transduction"/>
    <property type="evidence" value="ECO:0007669"/>
    <property type="project" value="TreeGrafter"/>
</dbReference>
<dbReference type="GO" id="GO:0006915">
    <property type="term" value="P:apoptotic process"/>
    <property type="evidence" value="ECO:0007669"/>
    <property type="project" value="UniProtKB-KW"/>
</dbReference>